<keyword evidence="16" id="KW-1185">Reference proteome</keyword>
<evidence type="ECO:0000256" key="13">
    <source>
        <dbReference type="SAM" id="Coils"/>
    </source>
</evidence>
<keyword evidence="9 12" id="KW-0810">Translation regulation</keyword>
<comment type="caution">
    <text evidence="12">Lacks conserved residue(s) required for the propagation of feature annotation.</text>
</comment>
<organism evidence="15 16">
    <name type="scientific">Dysgonomonas macrotermitis</name>
    <dbReference type="NCBI Taxonomy" id="1346286"/>
    <lineage>
        <taxon>Bacteria</taxon>
        <taxon>Pseudomonadati</taxon>
        <taxon>Bacteroidota</taxon>
        <taxon>Bacteroidia</taxon>
        <taxon>Bacteroidales</taxon>
        <taxon>Dysgonomonadaceae</taxon>
        <taxon>Dysgonomonas</taxon>
    </lineage>
</organism>
<dbReference type="Pfam" id="PF12848">
    <property type="entry name" value="ABC_tran_Xtn"/>
    <property type="match status" value="1"/>
</dbReference>
<dbReference type="InterPro" id="IPR003439">
    <property type="entry name" value="ABC_transporter-like_ATP-bd"/>
</dbReference>
<accession>A0A1M5H0R9</accession>
<evidence type="ECO:0000313" key="16">
    <source>
        <dbReference type="Proteomes" id="UP000184480"/>
    </source>
</evidence>
<dbReference type="GO" id="GO:0045900">
    <property type="term" value="P:negative regulation of translational elongation"/>
    <property type="evidence" value="ECO:0007669"/>
    <property type="project" value="UniProtKB-UniRule"/>
</dbReference>
<dbReference type="SUPFAM" id="SSF52540">
    <property type="entry name" value="P-loop containing nucleoside triphosphate hydrolases"/>
    <property type="match status" value="2"/>
</dbReference>
<evidence type="ECO:0000256" key="12">
    <source>
        <dbReference type="HAMAP-Rule" id="MF_00847"/>
    </source>
</evidence>
<dbReference type="PROSITE" id="PS50893">
    <property type="entry name" value="ABC_TRANSPORTER_2"/>
    <property type="match status" value="2"/>
</dbReference>
<dbReference type="GO" id="GO:0005524">
    <property type="term" value="F:ATP binding"/>
    <property type="evidence" value="ECO:0007669"/>
    <property type="project" value="UniProtKB-UniRule"/>
</dbReference>
<keyword evidence="13" id="KW-0175">Coiled coil</keyword>
<evidence type="ECO:0000256" key="11">
    <source>
        <dbReference type="ARBA" id="ARBA00022917"/>
    </source>
</evidence>
<comment type="subcellular location">
    <subcellularLocation>
        <location evidence="12">Cytoplasm</location>
    </subcellularLocation>
    <text evidence="12">Associates with ribosomes and polysomes.</text>
</comment>
<dbReference type="GO" id="GO:0043022">
    <property type="term" value="F:ribosome binding"/>
    <property type="evidence" value="ECO:0007669"/>
    <property type="project" value="UniProtKB-UniRule"/>
</dbReference>
<keyword evidence="5 12" id="KW-0677">Repeat</keyword>
<keyword evidence="2 12" id="KW-0963">Cytoplasm</keyword>
<dbReference type="FunFam" id="3.40.50.300:FF:000011">
    <property type="entry name" value="Putative ABC transporter ATP-binding component"/>
    <property type="match status" value="1"/>
</dbReference>
<dbReference type="EC" id="3.6.1.-" evidence="12"/>
<dbReference type="InterPro" id="IPR027417">
    <property type="entry name" value="P-loop_NTPase"/>
</dbReference>
<evidence type="ECO:0000256" key="9">
    <source>
        <dbReference type="ARBA" id="ARBA00022845"/>
    </source>
</evidence>
<comment type="function">
    <text evidence="12">A translation factor that gates the progression of the 70S ribosomal initiation complex (IC, containing tRNA(fMet) in the P-site) into the translation elongation cycle by using a mechanism sensitive to the ATP/ADP ratio. Binds to the 70S ribosome E-site where it modulates the state of the translating ribosome during subunit translocation. ATP hydrolysis probably frees it from the ribosome, which can enter the elongation phase.</text>
</comment>
<evidence type="ECO:0000256" key="2">
    <source>
        <dbReference type="ARBA" id="ARBA00022490"/>
    </source>
</evidence>
<keyword evidence="11 12" id="KW-0648">Protein biosynthesis</keyword>
<dbReference type="AlphaFoldDB" id="A0A1M5H0R9"/>
<name>A0A1M5H0R9_9BACT</name>
<evidence type="ECO:0000256" key="4">
    <source>
        <dbReference type="ARBA" id="ARBA00022730"/>
    </source>
</evidence>
<dbReference type="SMART" id="SM00382">
    <property type="entry name" value="AAA"/>
    <property type="match status" value="2"/>
</dbReference>
<dbReference type="PANTHER" id="PTHR43858:SF1">
    <property type="entry name" value="ABC TRANSPORTER-RELATED PROTEIN"/>
    <property type="match status" value="1"/>
</dbReference>
<comment type="subunit">
    <text evidence="12">Monomer. Probably contacts ribosomal proteins L1, L5, L33 and S7, the 16S and 23S rRNA and the P-site containing tRNA(fMet).</text>
</comment>
<dbReference type="PROSITE" id="PS00211">
    <property type="entry name" value="ABC_TRANSPORTER_1"/>
    <property type="match status" value="1"/>
</dbReference>
<dbReference type="GO" id="GO:0006412">
    <property type="term" value="P:translation"/>
    <property type="evidence" value="ECO:0007669"/>
    <property type="project" value="UniProtKB-KW"/>
</dbReference>
<dbReference type="GO" id="GO:0016887">
    <property type="term" value="F:ATP hydrolysis activity"/>
    <property type="evidence" value="ECO:0007669"/>
    <property type="project" value="UniProtKB-UniRule"/>
</dbReference>
<dbReference type="InterPro" id="IPR032781">
    <property type="entry name" value="ABC_tran_Xtn"/>
</dbReference>
<evidence type="ECO:0000313" key="15">
    <source>
        <dbReference type="EMBL" id="SHG09525.1"/>
    </source>
</evidence>
<proteinExistence type="inferred from homology"/>
<evidence type="ECO:0000256" key="8">
    <source>
        <dbReference type="ARBA" id="ARBA00022840"/>
    </source>
</evidence>
<dbReference type="GO" id="GO:0000049">
    <property type="term" value="F:tRNA binding"/>
    <property type="evidence" value="ECO:0007669"/>
    <property type="project" value="UniProtKB-UniRule"/>
</dbReference>
<dbReference type="HAMAP" id="MF_00847">
    <property type="entry name" value="EttA"/>
    <property type="match status" value="1"/>
</dbReference>
<dbReference type="InterPro" id="IPR003593">
    <property type="entry name" value="AAA+_ATPase"/>
</dbReference>
<dbReference type="NCBIfam" id="TIGR03719">
    <property type="entry name" value="ABC_ABC_ChvD"/>
    <property type="match status" value="1"/>
</dbReference>
<comment type="catalytic activity">
    <reaction evidence="12">
        <text>ATP + H2O = ADP + phosphate + H(+)</text>
        <dbReference type="Rhea" id="RHEA:13065"/>
        <dbReference type="ChEBI" id="CHEBI:15377"/>
        <dbReference type="ChEBI" id="CHEBI:15378"/>
        <dbReference type="ChEBI" id="CHEBI:30616"/>
        <dbReference type="ChEBI" id="CHEBI:43474"/>
        <dbReference type="ChEBI" id="CHEBI:456216"/>
    </reaction>
</comment>
<dbReference type="InterPro" id="IPR022374">
    <property type="entry name" value="EttA"/>
</dbReference>
<feature type="domain" description="ABC transporter" evidence="14">
    <location>
        <begin position="357"/>
        <end position="576"/>
    </location>
</feature>
<feature type="region of interest" description="PtIM" evidence="12">
    <location>
        <begin position="275"/>
        <end position="355"/>
    </location>
</feature>
<dbReference type="InterPro" id="IPR017871">
    <property type="entry name" value="ABC_transporter-like_CS"/>
</dbReference>
<keyword evidence="7 12" id="KW-0378">Hydrolase</keyword>
<evidence type="ECO:0000256" key="5">
    <source>
        <dbReference type="ARBA" id="ARBA00022737"/>
    </source>
</evidence>
<evidence type="ECO:0000256" key="1">
    <source>
        <dbReference type="ARBA" id="ARBA00005868"/>
    </source>
</evidence>
<reference evidence="16" key="1">
    <citation type="submission" date="2016-11" db="EMBL/GenBank/DDBJ databases">
        <authorList>
            <person name="Varghese N."/>
            <person name="Submissions S."/>
        </authorList>
    </citation>
    <scope>NUCLEOTIDE SEQUENCE [LARGE SCALE GENOMIC DNA]</scope>
    <source>
        <strain evidence="16">DSM 27370</strain>
    </source>
</reference>
<dbReference type="Proteomes" id="UP000184480">
    <property type="component" value="Unassembled WGS sequence"/>
</dbReference>
<dbReference type="Pfam" id="PF00005">
    <property type="entry name" value="ABC_tran"/>
    <property type="match status" value="2"/>
</dbReference>
<evidence type="ECO:0000256" key="10">
    <source>
        <dbReference type="ARBA" id="ARBA00022884"/>
    </source>
</evidence>
<comment type="similarity">
    <text evidence="1 12">Belongs to the ABC transporter superfamily. ABCF family. Translational throttle EttA subfamily.</text>
</comment>
<gene>
    <name evidence="12" type="primary">ettA</name>
    <name evidence="15" type="ORF">SAMN05444362_11546</name>
</gene>
<evidence type="ECO:0000256" key="3">
    <source>
        <dbReference type="ARBA" id="ARBA00022555"/>
    </source>
</evidence>
<dbReference type="EMBL" id="FQUC01000015">
    <property type="protein sequence ID" value="SHG09525.1"/>
    <property type="molecule type" value="Genomic_DNA"/>
</dbReference>
<comment type="domain">
    <text evidence="12">The arm domain is inserted in the first ABC transporter domain. Probably contacts ribosomal protein L1.</text>
</comment>
<keyword evidence="6 12" id="KW-0547">Nucleotide-binding</keyword>
<protein>
    <recommendedName>
        <fullName evidence="12">Energy-dependent translational throttle protein EttA</fullName>
        <ecNumber evidence="12">3.6.1.-</ecNumber>
    </recommendedName>
    <alternativeName>
        <fullName evidence="12">Translational regulatory factor EttA</fullName>
    </alternativeName>
</protein>
<dbReference type="STRING" id="1346286.SAMN05444362_11546"/>
<dbReference type="GO" id="GO:0019843">
    <property type="term" value="F:rRNA binding"/>
    <property type="evidence" value="ECO:0007669"/>
    <property type="project" value="UniProtKB-UniRule"/>
</dbReference>
<feature type="coiled-coil region" evidence="13">
    <location>
        <begin position="281"/>
        <end position="344"/>
    </location>
</feature>
<dbReference type="FunFam" id="3.40.50.300:FF:000183">
    <property type="entry name" value="ABC transporter ATP-binding protein yjjK"/>
    <property type="match status" value="1"/>
</dbReference>
<dbReference type="CDD" id="cd03221">
    <property type="entry name" value="ABCF_EF-3"/>
    <property type="match status" value="2"/>
</dbReference>
<feature type="binding site" evidence="12">
    <location>
        <begin position="389"/>
        <end position="396"/>
    </location>
    <ligand>
        <name>ATP</name>
        <dbReference type="ChEBI" id="CHEBI:30616"/>
        <label>2</label>
    </ligand>
</feature>
<sequence length="586" mass="66380">MMSEALIIIILSRLKKINNTYIFAMSTDDKKIIFSMIGVNKVYPPQKQVLKNIYLSFYYGAKIGIIGLNGSGKSTLLKIIAGIDKEYQGEIVSDKGYSVGYLEQDPKLDPTKTVKEVVQEGVQPIIDLLAEYESINEKFGLPEYYEDSDKMDVLFARQAELQDKIDASDAWNLDNKLERAMDALRCPPEDELTEHLSGGEKRRVALCRLLLQEPDVLLLDEPTNHLDAESIDWLEQHLQQYAGTVICITHDRYFLDHVAGWILELDRGEGIPWKGNYTSWLEQKTKRMEQEEKQASKRRKTLERELDWVRMAPKARQAKGKARLNEYEKLLNADQKEREEKLEIFIPNGPRLGNKVIEAQGVAKAFGDKLLFDNLNFMLPPNGIVGIIGPNGAGKTTLFRLIQGLETPDKGAFEVGETVKTAYVDQAHEDIDPNKTVYQVVSGGSDFVRVGGKEINARAYLSRFNFSGGDQEKLCGVLSGGERNRLHLALTLKAEANVLLLDEPTNDIDVNTLRALEEGLENFAGCAVVISHDRWFLDRICTHILAFEGNSEVFYFEGSYSEYEENKKARLGNVEPKRVRYRKLMN</sequence>
<evidence type="ECO:0000256" key="6">
    <source>
        <dbReference type="ARBA" id="ARBA00022741"/>
    </source>
</evidence>
<dbReference type="Gene3D" id="3.40.50.300">
    <property type="entry name" value="P-loop containing nucleotide triphosphate hydrolases"/>
    <property type="match status" value="2"/>
</dbReference>
<evidence type="ECO:0000259" key="14">
    <source>
        <dbReference type="PROSITE" id="PS50893"/>
    </source>
</evidence>
<evidence type="ECO:0000256" key="7">
    <source>
        <dbReference type="ARBA" id="ARBA00022801"/>
    </source>
</evidence>
<dbReference type="PANTHER" id="PTHR43858">
    <property type="entry name" value="ENERGY-DEPENDENT TRANSLATIONAL THROTTLE PROTEIN ETTA"/>
    <property type="match status" value="1"/>
</dbReference>
<feature type="domain" description="ABC transporter" evidence="14">
    <location>
        <begin position="34"/>
        <end position="292"/>
    </location>
</feature>
<keyword evidence="3 12" id="KW-0820">tRNA-binding</keyword>
<dbReference type="GO" id="GO:0005737">
    <property type="term" value="C:cytoplasm"/>
    <property type="evidence" value="ECO:0007669"/>
    <property type="project" value="UniProtKB-SubCell"/>
</dbReference>
<keyword evidence="4 12" id="KW-0699">rRNA-binding</keyword>
<comment type="domain">
    <text evidence="12">The P-site tRNA interaction motif (PtIM domain) probably interacts with the P-site tRNA(fMet) as well as the 23S rRNA.</text>
</comment>
<dbReference type="NCBIfam" id="NF008775">
    <property type="entry name" value="PRK11819.1"/>
    <property type="match status" value="1"/>
</dbReference>
<keyword evidence="10 12" id="KW-0694">RNA-binding</keyword>
<keyword evidence="8 12" id="KW-0067">ATP-binding</keyword>